<dbReference type="GO" id="GO:0015833">
    <property type="term" value="P:peptide transport"/>
    <property type="evidence" value="ECO:0007669"/>
    <property type="project" value="InterPro"/>
</dbReference>
<evidence type="ECO:0000256" key="4">
    <source>
        <dbReference type="ARBA" id="ARBA00022840"/>
    </source>
</evidence>
<dbReference type="Pfam" id="PF08352">
    <property type="entry name" value="oligo_HPY"/>
    <property type="match status" value="1"/>
</dbReference>
<dbReference type="PROSITE" id="PS00211">
    <property type="entry name" value="ABC_TRANSPORTER_1"/>
    <property type="match status" value="1"/>
</dbReference>
<dbReference type="EMBL" id="WLZY01000008">
    <property type="protein sequence ID" value="NDL59552.1"/>
    <property type="molecule type" value="Genomic_DNA"/>
</dbReference>
<dbReference type="InterPro" id="IPR050319">
    <property type="entry name" value="ABC_transp_ATP-bind"/>
</dbReference>
<evidence type="ECO:0000256" key="3">
    <source>
        <dbReference type="ARBA" id="ARBA00022741"/>
    </source>
</evidence>
<keyword evidence="2" id="KW-0813">Transport</keyword>
<dbReference type="RefSeq" id="WP_162452268.1">
    <property type="nucleotide sequence ID" value="NZ_WLZY01000008.1"/>
</dbReference>
<dbReference type="GO" id="GO:0005524">
    <property type="term" value="F:ATP binding"/>
    <property type="evidence" value="ECO:0007669"/>
    <property type="project" value="UniProtKB-KW"/>
</dbReference>
<dbReference type="PANTHER" id="PTHR43776:SF7">
    <property type="entry name" value="D,D-DIPEPTIDE TRANSPORT ATP-BINDING PROTEIN DDPF-RELATED"/>
    <property type="match status" value="1"/>
</dbReference>
<dbReference type="PROSITE" id="PS50893">
    <property type="entry name" value="ABC_TRANSPORTER_2"/>
    <property type="match status" value="1"/>
</dbReference>
<dbReference type="PANTHER" id="PTHR43776">
    <property type="entry name" value="TRANSPORT ATP-BINDING PROTEIN"/>
    <property type="match status" value="1"/>
</dbReference>
<sequence length="349" mass="38489">MSVAGDAQRKRVLLDVKDLQLHFPIRHGFLRRTIGHIRAVDGLDFSIREGETLGLVGESGCGKTSTGRCIVRSHDPTGGQILYHRDGSEPADIAAVHGNALKPYRREIRMVFQDPQSSLNPRMTLQDIIGEPLKAHGVASGSELEDRVAALLRDVGLRPEYRSRYPHAFSGGERQRVGIARALSLDPRLVVADEAVSALDVSVRAQILNLLQDLQAEHHLTYLFISHDLSVVEYLCDRVAVMYVGKMVEMADTAALFTRPRHPYTEALLSAVPKPDPLLRDRRERIVLSGDVADPSDPPSGCYFHPRCRYAQPICAEEQPPLRDVGDGTTTACHFAEELNLRGVATPAS</sequence>
<dbReference type="GO" id="GO:0016887">
    <property type="term" value="F:ATP hydrolysis activity"/>
    <property type="evidence" value="ECO:0007669"/>
    <property type="project" value="InterPro"/>
</dbReference>
<dbReference type="SUPFAM" id="SSF52540">
    <property type="entry name" value="P-loop containing nucleoside triphosphate hydrolases"/>
    <property type="match status" value="1"/>
</dbReference>
<comment type="similarity">
    <text evidence="1">Belongs to the ABC transporter superfamily.</text>
</comment>
<dbReference type="FunFam" id="3.40.50.300:FF:000016">
    <property type="entry name" value="Oligopeptide ABC transporter ATP-binding component"/>
    <property type="match status" value="1"/>
</dbReference>
<keyword evidence="7" id="KW-1185">Reference proteome</keyword>
<protein>
    <submittedName>
        <fullName evidence="6">ATP-binding cassette domain-containing protein</fullName>
    </submittedName>
</protein>
<keyword evidence="4 6" id="KW-0067">ATP-binding</keyword>
<evidence type="ECO:0000313" key="7">
    <source>
        <dbReference type="Proteomes" id="UP000460435"/>
    </source>
</evidence>
<evidence type="ECO:0000256" key="2">
    <source>
        <dbReference type="ARBA" id="ARBA00022448"/>
    </source>
</evidence>
<evidence type="ECO:0000313" key="6">
    <source>
        <dbReference type="EMBL" id="NDL59552.1"/>
    </source>
</evidence>
<comment type="caution">
    <text evidence="6">The sequence shown here is derived from an EMBL/GenBank/DDBJ whole genome shotgun (WGS) entry which is preliminary data.</text>
</comment>
<dbReference type="InterPro" id="IPR017871">
    <property type="entry name" value="ABC_transporter-like_CS"/>
</dbReference>
<dbReference type="NCBIfam" id="TIGR01727">
    <property type="entry name" value="oligo_HPY"/>
    <property type="match status" value="1"/>
</dbReference>
<dbReference type="Gene3D" id="3.40.50.300">
    <property type="entry name" value="P-loop containing nucleotide triphosphate hydrolases"/>
    <property type="match status" value="1"/>
</dbReference>
<dbReference type="InterPro" id="IPR013563">
    <property type="entry name" value="Oligopep_ABC_C"/>
</dbReference>
<reference evidence="6 7" key="1">
    <citation type="submission" date="2019-11" db="EMBL/GenBank/DDBJ databases">
        <authorList>
            <person name="Li X.-J."/>
            <person name="Feng X.-M."/>
        </authorList>
    </citation>
    <scope>NUCLEOTIDE SEQUENCE [LARGE SCALE GENOMIC DNA]</scope>
    <source>
        <strain evidence="6 7">XMNu-373</strain>
    </source>
</reference>
<dbReference type="Pfam" id="PF00005">
    <property type="entry name" value="ABC_tran"/>
    <property type="match status" value="1"/>
</dbReference>
<dbReference type="GO" id="GO:0055085">
    <property type="term" value="P:transmembrane transport"/>
    <property type="evidence" value="ECO:0007669"/>
    <property type="project" value="UniProtKB-ARBA"/>
</dbReference>
<name>A0A7K3M9B8_9ACTN</name>
<dbReference type="InterPro" id="IPR027417">
    <property type="entry name" value="P-loop_NTPase"/>
</dbReference>
<feature type="domain" description="ABC transporter" evidence="5">
    <location>
        <begin position="25"/>
        <end position="269"/>
    </location>
</feature>
<evidence type="ECO:0000256" key="1">
    <source>
        <dbReference type="ARBA" id="ARBA00005417"/>
    </source>
</evidence>
<dbReference type="SMART" id="SM00382">
    <property type="entry name" value="AAA"/>
    <property type="match status" value="1"/>
</dbReference>
<dbReference type="CDD" id="cd03257">
    <property type="entry name" value="ABC_NikE_OppD_transporters"/>
    <property type="match status" value="1"/>
</dbReference>
<dbReference type="AlphaFoldDB" id="A0A7K3M9B8"/>
<proteinExistence type="inferred from homology"/>
<keyword evidence="3" id="KW-0547">Nucleotide-binding</keyword>
<accession>A0A7K3M9B8</accession>
<dbReference type="InterPro" id="IPR003439">
    <property type="entry name" value="ABC_transporter-like_ATP-bd"/>
</dbReference>
<dbReference type="Proteomes" id="UP000460435">
    <property type="component" value="Unassembled WGS sequence"/>
</dbReference>
<gene>
    <name evidence="6" type="ORF">F7O44_21000</name>
</gene>
<organism evidence="6 7">
    <name type="scientific">Phytoactinopolyspora mesophila</name>
    <dbReference type="NCBI Taxonomy" id="2650750"/>
    <lineage>
        <taxon>Bacteria</taxon>
        <taxon>Bacillati</taxon>
        <taxon>Actinomycetota</taxon>
        <taxon>Actinomycetes</taxon>
        <taxon>Jiangellales</taxon>
        <taxon>Jiangellaceae</taxon>
        <taxon>Phytoactinopolyspora</taxon>
    </lineage>
</organism>
<evidence type="ECO:0000259" key="5">
    <source>
        <dbReference type="PROSITE" id="PS50893"/>
    </source>
</evidence>
<dbReference type="InterPro" id="IPR003593">
    <property type="entry name" value="AAA+_ATPase"/>
</dbReference>